<proteinExistence type="predicted"/>
<dbReference type="Proteomes" id="UP000887580">
    <property type="component" value="Unplaced"/>
</dbReference>
<sequence length="345" mass="39285">TRAKEDDAKLQCLAALSRWGLEPGDPTIFNKEYATRVSPLRTVPQVKLSTNIFDLQTIASYIFHYHLEFKKVFETGPYAGKSYPLVDPNQRAYYYTMVKNRQWLGKLFSAFIKKYPNVFGNDPDHFCYDFAATLYSLVELVSLETTMFLTKDETAEAIYLPVKITLTVKKPEMNVFNIDSQNRSDVQNIRPGTVVDEHAVSSVFCEYYLNSHLALQGTAKTPKYTVDRHVLYSSEKKVYLDLFERWTNALCFDFQIVTSPTSIPAPVYIAQRYAERGRQIWNTFSSSVDANLARNVFKIGGQNVLCAARASSSNSSEASPNDAALHPYFETSIDYNFTKKKKSSQ</sequence>
<evidence type="ECO:0000313" key="1">
    <source>
        <dbReference type="Proteomes" id="UP000887580"/>
    </source>
</evidence>
<evidence type="ECO:0000313" key="2">
    <source>
        <dbReference type="WBParaSite" id="PS1159_v2.g12915.t1"/>
    </source>
</evidence>
<organism evidence="1 2">
    <name type="scientific">Panagrolaimus sp. PS1159</name>
    <dbReference type="NCBI Taxonomy" id="55785"/>
    <lineage>
        <taxon>Eukaryota</taxon>
        <taxon>Metazoa</taxon>
        <taxon>Ecdysozoa</taxon>
        <taxon>Nematoda</taxon>
        <taxon>Chromadorea</taxon>
        <taxon>Rhabditida</taxon>
        <taxon>Tylenchina</taxon>
        <taxon>Panagrolaimomorpha</taxon>
        <taxon>Panagrolaimoidea</taxon>
        <taxon>Panagrolaimidae</taxon>
        <taxon>Panagrolaimus</taxon>
    </lineage>
</organism>
<dbReference type="WBParaSite" id="PS1159_v2.g12915.t1">
    <property type="protein sequence ID" value="PS1159_v2.g12915.t1"/>
    <property type="gene ID" value="PS1159_v2.g12915"/>
</dbReference>
<reference evidence="2" key="1">
    <citation type="submission" date="2022-11" db="UniProtKB">
        <authorList>
            <consortium name="WormBaseParasite"/>
        </authorList>
    </citation>
    <scope>IDENTIFICATION</scope>
</reference>
<name>A0AC35F1R5_9BILA</name>
<protein>
    <submittedName>
        <fullName evidence="2">Piwi domain-containing protein</fullName>
    </submittedName>
</protein>
<accession>A0AC35F1R5</accession>